<dbReference type="SUPFAM" id="SSF50156">
    <property type="entry name" value="PDZ domain-like"/>
    <property type="match status" value="1"/>
</dbReference>
<sequence>MNKLKIWVCGIFLSGLSLTMHAQNINKLINKTTIDQKDFKITFPIEVNGASIFVKPTIKGKEYKMLFDTGAVTTISSEMKESLRLKSIKESKVYDIDDKSNKMMYVKIDTLSLEGINFYNVAAIDMDHKAVVAFKCKGFDGILGANVLRKVVWQIDMKAKTITFSNALNSLKISPNIPQIKLYIGVGGVPSITTYIGKEKVYNTVLDYGFDGGISMNSSLFIKLLKNKKDVKYIEGIGSTLTGLYGDVIVPRYYTAVIDDLKIGDVIVPKDYVFFNTNYSRSIGASFLRNYKVTLSWKEKTMWLEPHERVNKEVYKGFGYRYALRGNNVYINSIYKNSEAAKKGLQLGDQIVAINGVSYTDLNSEEQCKVLYSERGFTQDITIKRGEVIINKKLEMREMLTL</sequence>
<feature type="domain" description="PDZ" evidence="2">
    <location>
        <begin position="307"/>
        <end position="371"/>
    </location>
</feature>
<dbReference type="Proteomes" id="UP000243588">
    <property type="component" value="Unassembled WGS sequence"/>
</dbReference>
<dbReference type="Pfam" id="PF00595">
    <property type="entry name" value="PDZ"/>
    <property type="match status" value="1"/>
</dbReference>
<reference evidence="4" key="1">
    <citation type="submission" date="2016-10" db="EMBL/GenBank/DDBJ databases">
        <authorList>
            <person name="Varghese N."/>
            <person name="Submissions S."/>
        </authorList>
    </citation>
    <scope>NUCLEOTIDE SEQUENCE [LARGE SCALE GENOMIC DNA]</scope>
    <source>
        <strain evidence="4">DSM 23313</strain>
    </source>
</reference>
<dbReference type="EMBL" id="FNDQ01000010">
    <property type="protein sequence ID" value="SDH67128.1"/>
    <property type="molecule type" value="Genomic_DNA"/>
</dbReference>
<protein>
    <submittedName>
        <fullName evidence="3">PDZ domain (Also known as DHR or GLGF)</fullName>
    </submittedName>
</protein>
<dbReference type="CDD" id="cd05483">
    <property type="entry name" value="retropepsin_like_bacteria"/>
    <property type="match status" value="1"/>
</dbReference>
<dbReference type="RefSeq" id="WP_176770737.1">
    <property type="nucleotide sequence ID" value="NZ_FNDQ01000010.1"/>
</dbReference>
<proteinExistence type="predicted"/>
<dbReference type="InterPro" id="IPR036034">
    <property type="entry name" value="PDZ_sf"/>
</dbReference>
<gene>
    <name evidence="3" type="ORF">SAMN05421818_11014</name>
</gene>
<evidence type="ECO:0000256" key="1">
    <source>
        <dbReference type="SAM" id="SignalP"/>
    </source>
</evidence>
<dbReference type="AlphaFoldDB" id="A0A1G8EB43"/>
<dbReference type="Gene3D" id="2.30.42.10">
    <property type="match status" value="1"/>
</dbReference>
<feature type="chain" id="PRO_5017436264" evidence="1">
    <location>
        <begin position="23"/>
        <end position="402"/>
    </location>
</feature>
<dbReference type="Pfam" id="PF13650">
    <property type="entry name" value="Asp_protease_2"/>
    <property type="match status" value="1"/>
</dbReference>
<name>A0A1G8EB43_9FLAO</name>
<dbReference type="Gene3D" id="2.40.70.10">
    <property type="entry name" value="Acid Proteases"/>
    <property type="match status" value="1"/>
</dbReference>
<evidence type="ECO:0000313" key="3">
    <source>
        <dbReference type="EMBL" id="SDH67128.1"/>
    </source>
</evidence>
<dbReference type="InterPro" id="IPR034122">
    <property type="entry name" value="Retropepsin-like_bacterial"/>
</dbReference>
<dbReference type="InterPro" id="IPR021109">
    <property type="entry name" value="Peptidase_aspartic_dom_sf"/>
</dbReference>
<evidence type="ECO:0000259" key="2">
    <source>
        <dbReference type="PROSITE" id="PS50106"/>
    </source>
</evidence>
<dbReference type="SUPFAM" id="SSF50630">
    <property type="entry name" value="Acid proteases"/>
    <property type="match status" value="1"/>
</dbReference>
<organism evidence="3 4">
    <name type="scientific">Myroides phaeus</name>
    <dbReference type="NCBI Taxonomy" id="702745"/>
    <lineage>
        <taxon>Bacteria</taxon>
        <taxon>Pseudomonadati</taxon>
        <taxon>Bacteroidota</taxon>
        <taxon>Flavobacteriia</taxon>
        <taxon>Flavobacteriales</taxon>
        <taxon>Flavobacteriaceae</taxon>
        <taxon>Myroides</taxon>
    </lineage>
</organism>
<dbReference type="PROSITE" id="PS50106">
    <property type="entry name" value="PDZ"/>
    <property type="match status" value="1"/>
</dbReference>
<accession>A0A1G8EB43</accession>
<evidence type="ECO:0000313" key="4">
    <source>
        <dbReference type="Proteomes" id="UP000243588"/>
    </source>
</evidence>
<keyword evidence="1" id="KW-0732">Signal</keyword>
<keyword evidence="4" id="KW-1185">Reference proteome</keyword>
<dbReference type="InterPro" id="IPR001478">
    <property type="entry name" value="PDZ"/>
</dbReference>
<dbReference type="SMART" id="SM00228">
    <property type="entry name" value="PDZ"/>
    <property type="match status" value="1"/>
</dbReference>
<feature type="signal peptide" evidence="1">
    <location>
        <begin position="1"/>
        <end position="22"/>
    </location>
</feature>